<feature type="chain" id="PRO_5040228226" description="WSC domain-containing protein" evidence="1">
    <location>
        <begin position="21"/>
        <end position="138"/>
    </location>
</feature>
<gene>
    <name evidence="3" type="ORF">HYALB_00010619</name>
</gene>
<dbReference type="PROSITE" id="PS51212">
    <property type="entry name" value="WSC"/>
    <property type="match status" value="1"/>
</dbReference>
<feature type="domain" description="WSC" evidence="2">
    <location>
        <begin position="29"/>
        <end position="127"/>
    </location>
</feature>
<dbReference type="EMBL" id="CAJVRM010000179">
    <property type="protein sequence ID" value="CAG8976483.1"/>
    <property type="molecule type" value="Genomic_DNA"/>
</dbReference>
<keyword evidence="1" id="KW-0732">Signal</keyword>
<dbReference type="OrthoDB" id="5985073at2759"/>
<organism evidence="3 4">
    <name type="scientific">Hymenoscyphus albidus</name>
    <dbReference type="NCBI Taxonomy" id="595503"/>
    <lineage>
        <taxon>Eukaryota</taxon>
        <taxon>Fungi</taxon>
        <taxon>Dikarya</taxon>
        <taxon>Ascomycota</taxon>
        <taxon>Pezizomycotina</taxon>
        <taxon>Leotiomycetes</taxon>
        <taxon>Helotiales</taxon>
        <taxon>Helotiaceae</taxon>
        <taxon>Hymenoscyphus</taxon>
    </lineage>
</organism>
<accession>A0A9N9PVH0</accession>
<comment type="caution">
    <text evidence="3">The sequence shown here is derived from an EMBL/GenBank/DDBJ whole genome shotgun (WGS) entry which is preliminary data.</text>
</comment>
<evidence type="ECO:0000256" key="1">
    <source>
        <dbReference type="SAM" id="SignalP"/>
    </source>
</evidence>
<reference evidence="3" key="1">
    <citation type="submission" date="2021-07" db="EMBL/GenBank/DDBJ databases">
        <authorList>
            <person name="Durling M."/>
        </authorList>
    </citation>
    <scope>NUCLEOTIDE SEQUENCE</scope>
</reference>
<dbReference type="Pfam" id="PF01822">
    <property type="entry name" value="WSC"/>
    <property type="match status" value="1"/>
</dbReference>
<proteinExistence type="predicted"/>
<protein>
    <recommendedName>
        <fullName evidence="2">WSC domain-containing protein</fullName>
    </recommendedName>
</protein>
<feature type="signal peptide" evidence="1">
    <location>
        <begin position="1"/>
        <end position="20"/>
    </location>
</feature>
<name>A0A9N9PVH0_9HELO</name>
<evidence type="ECO:0000313" key="4">
    <source>
        <dbReference type="Proteomes" id="UP000701801"/>
    </source>
</evidence>
<dbReference type="Proteomes" id="UP000701801">
    <property type="component" value="Unassembled WGS sequence"/>
</dbReference>
<dbReference type="InterPro" id="IPR002889">
    <property type="entry name" value="WSC_carb-bd"/>
</dbReference>
<dbReference type="AlphaFoldDB" id="A0A9N9PVH0"/>
<sequence length="138" mass="14439">MQPTLFYAAALLSSSYLASASPKEATVYAFASEACITDTFTPVPQNVDSAALVAKHGFSDSGMTLERCADFCILYTVMGVKNGRECHSGNSIRAGTISTLANCGIPCSGNSGQLCRGNRFMNTYQLAGFAGPAGNFNV</sequence>
<evidence type="ECO:0000259" key="2">
    <source>
        <dbReference type="PROSITE" id="PS51212"/>
    </source>
</evidence>
<keyword evidence="4" id="KW-1185">Reference proteome</keyword>
<evidence type="ECO:0000313" key="3">
    <source>
        <dbReference type="EMBL" id="CAG8976483.1"/>
    </source>
</evidence>
<dbReference type="SMART" id="SM00321">
    <property type="entry name" value="WSC"/>
    <property type="match status" value="1"/>
</dbReference>